<gene>
    <name evidence="1" type="ORF">mv_L833</name>
</gene>
<sequence length="45" mass="5376">MIHFIGLDHELLKITQNHDWNIVNPKLNLSEAYTEFFIHIIKLCI</sequence>
<name>H2EFY3_9VIRU</name>
<accession>H2EFY3</accession>
<proteinExistence type="predicted"/>
<evidence type="ECO:0000313" key="1">
    <source>
        <dbReference type="EMBL" id="AEX63035.1"/>
    </source>
</evidence>
<dbReference type="EMBL" id="JN885999">
    <property type="protein sequence ID" value="AEX63035.1"/>
    <property type="molecule type" value="Genomic_DNA"/>
</dbReference>
<organism evidence="1">
    <name type="scientific">Moumouvirus sp. 'Monve'</name>
    <dbReference type="NCBI Taxonomy" id="1128131"/>
    <lineage>
        <taxon>Viruses</taxon>
        <taxon>Varidnaviria</taxon>
        <taxon>Bamfordvirae</taxon>
        <taxon>Nucleocytoviricota</taxon>
        <taxon>Megaviricetes</taxon>
        <taxon>Imitervirales</taxon>
        <taxon>Mimiviridae</taxon>
        <taxon>Megamimivirinae</taxon>
        <taxon>Moumouvirus</taxon>
    </lineage>
</organism>
<reference evidence="1" key="1">
    <citation type="submission" date="2011-10" db="EMBL/GenBank/DDBJ databases">
        <title>Provirophages and transpovirons: unique mobilome of giant viruses.</title>
        <authorList>
            <person name="Desnues C."/>
            <person name="LaScola B."/>
            <person name="Yutin N."/>
            <person name="Fournous G."/>
            <person name="Koonin E."/>
            <person name="Raoult D."/>
        </authorList>
    </citation>
    <scope>NUCLEOTIDE SEQUENCE</scope>
    <source>
        <strain evidence="1">Mv13-mv</strain>
    </source>
</reference>
<protein>
    <submittedName>
        <fullName evidence="1">Uncharacterized protein</fullName>
    </submittedName>
</protein>